<dbReference type="AlphaFoldDB" id="A0A4Z0BQ11"/>
<reference evidence="2 3" key="1">
    <citation type="submission" date="2019-03" db="EMBL/GenBank/DDBJ databases">
        <title>Ramlibacter rhizophilus CCTCC AB2015357, whole genome shotgun sequence.</title>
        <authorList>
            <person name="Zhang X."/>
            <person name="Feng G."/>
            <person name="Zhu H."/>
        </authorList>
    </citation>
    <scope>NUCLEOTIDE SEQUENCE [LARGE SCALE GENOMIC DNA]</scope>
    <source>
        <strain evidence="2 3">CCTCC AB2015357</strain>
    </source>
</reference>
<keyword evidence="1" id="KW-1133">Transmembrane helix</keyword>
<name>A0A4Z0BQ11_9BURK</name>
<evidence type="ECO:0000313" key="3">
    <source>
        <dbReference type="Proteomes" id="UP000297564"/>
    </source>
</evidence>
<evidence type="ECO:0000256" key="1">
    <source>
        <dbReference type="SAM" id="Phobius"/>
    </source>
</evidence>
<keyword evidence="1" id="KW-0812">Transmembrane</keyword>
<keyword evidence="3" id="KW-1185">Reference proteome</keyword>
<feature type="transmembrane region" description="Helical" evidence="1">
    <location>
        <begin position="12"/>
        <end position="33"/>
    </location>
</feature>
<comment type="caution">
    <text evidence="2">The sequence shown here is derived from an EMBL/GenBank/DDBJ whole genome shotgun (WGS) entry which is preliminary data.</text>
</comment>
<protein>
    <submittedName>
        <fullName evidence="2">Uncharacterized protein</fullName>
    </submittedName>
</protein>
<keyword evidence="1" id="KW-0472">Membrane</keyword>
<accession>A0A4Z0BQ11</accession>
<dbReference type="RefSeq" id="WP_135284675.1">
    <property type="nucleotide sequence ID" value="NZ_SMLL01000003.1"/>
</dbReference>
<dbReference type="OrthoDB" id="8909314at2"/>
<evidence type="ECO:0000313" key="2">
    <source>
        <dbReference type="EMBL" id="TFZ01377.1"/>
    </source>
</evidence>
<proteinExistence type="predicted"/>
<organism evidence="2 3">
    <name type="scientific">Ramlibacter rhizophilus</name>
    <dbReference type="NCBI Taxonomy" id="1781167"/>
    <lineage>
        <taxon>Bacteria</taxon>
        <taxon>Pseudomonadati</taxon>
        <taxon>Pseudomonadota</taxon>
        <taxon>Betaproteobacteria</taxon>
        <taxon>Burkholderiales</taxon>
        <taxon>Comamonadaceae</taxon>
        <taxon>Ramlibacter</taxon>
    </lineage>
</organism>
<dbReference type="Proteomes" id="UP000297564">
    <property type="component" value="Unassembled WGS sequence"/>
</dbReference>
<dbReference type="EMBL" id="SMLL01000003">
    <property type="protein sequence ID" value="TFZ01377.1"/>
    <property type="molecule type" value="Genomic_DNA"/>
</dbReference>
<sequence>MSAARSPSPFAPLGHTVGIVLIALLALAFYLVCSHQVRTAEARRITLQVQQAAFSDCLQYVVGSTIGACTSRLGAQPAGATELPADAPQLVVGR</sequence>
<gene>
    <name evidence="2" type="ORF">EZ242_08335</name>
</gene>